<feature type="region of interest" description="Disordered" evidence="4">
    <location>
        <begin position="105"/>
        <end position="475"/>
    </location>
</feature>
<dbReference type="Proteomes" id="UP000265040">
    <property type="component" value="Chromosome 14"/>
</dbReference>
<dbReference type="PANTHER" id="PTHR23167:SF37">
    <property type="entry name" value="SMOOTHELIN-LIKE PROTEIN 2"/>
    <property type="match status" value="1"/>
</dbReference>
<dbReference type="Ensembl" id="ENSATET00000000809.3">
    <property type="protein sequence ID" value="ENSATEP00000000793.1"/>
    <property type="gene ID" value="ENSATEG00000000597.3"/>
</dbReference>
<comment type="similarity">
    <text evidence="3">Belongs to the smoothelin family.</text>
</comment>
<accession>A0A3Q1H7R2</accession>
<feature type="compositionally biased region" description="Low complexity" evidence="4">
    <location>
        <begin position="321"/>
        <end position="332"/>
    </location>
</feature>
<dbReference type="Pfam" id="PF00307">
    <property type="entry name" value="CH"/>
    <property type="match status" value="1"/>
</dbReference>
<dbReference type="RefSeq" id="XP_026226886.1">
    <property type="nucleotide sequence ID" value="XM_026371101.1"/>
</dbReference>
<dbReference type="PROSITE" id="PS50021">
    <property type="entry name" value="CH"/>
    <property type="match status" value="1"/>
</dbReference>
<feature type="compositionally biased region" description="Polar residues" evidence="4">
    <location>
        <begin position="211"/>
        <end position="238"/>
    </location>
</feature>
<keyword evidence="7" id="KW-1185">Reference proteome</keyword>
<dbReference type="FunFam" id="1.10.418.10:FF:000009">
    <property type="entry name" value="smoothelin isoform X2"/>
    <property type="match status" value="1"/>
</dbReference>
<feature type="compositionally biased region" description="Low complexity" evidence="4">
    <location>
        <begin position="123"/>
        <end position="159"/>
    </location>
</feature>
<evidence type="ECO:0000256" key="3">
    <source>
        <dbReference type="ARBA" id="ARBA00061655"/>
    </source>
</evidence>
<evidence type="ECO:0000256" key="2">
    <source>
        <dbReference type="ARBA" id="ARBA00023054"/>
    </source>
</evidence>
<evidence type="ECO:0000313" key="7">
    <source>
        <dbReference type="Proteomes" id="UP000265040"/>
    </source>
</evidence>
<feature type="compositionally biased region" description="Basic and acidic residues" evidence="4">
    <location>
        <begin position="534"/>
        <end position="549"/>
    </location>
</feature>
<name>A0A3Q1H7R2_ANATE</name>
<feature type="compositionally biased region" description="Polar residues" evidence="4">
    <location>
        <begin position="379"/>
        <end position="399"/>
    </location>
</feature>
<reference evidence="6" key="3">
    <citation type="submission" date="2025-09" db="UniProtKB">
        <authorList>
            <consortium name="Ensembl"/>
        </authorList>
    </citation>
    <scope>IDENTIFICATION</scope>
</reference>
<dbReference type="GeneTree" id="ENSGT00940000154495"/>
<proteinExistence type="inferred from homology"/>
<evidence type="ECO:0000313" key="6">
    <source>
        <dbReference type="Ensembl" id="ENSATEP00000000793.1"/>
    </source>
</evidence>
<dbReference type="OMA" id="KRHADTN"/>
<evidence type="ECO:0000256" key="4">
    <source>
        <dbReference type="SAM" id="MobiDB-lite"/>
    </source>
</evidence>
<reference evidence="6" key="2">
    <citation type="submission" date="2025-08" db="UniProtKB">
        <authorList>
            <consortium name="Ensembl"/>
        </authorList>
    </citation>
    <scope>IDENTIFICATION</scope>
</reference>
<dbReference type="STRING" id="64144.ENSATEP00000000793"/>
<dbReference type="SMART" id="SM00033">
    <property type="entry name" value="CH"/>
    <property type="match status" value="1"/>
</dbReference>
<sequence length="673" mass="72443">MDADKGVQESTVSEALVQFKATLQAAISEVHVDVSAFKQRIEQRIEELCVSNRPLAEAVSRLQEENVQLRAKLETLNHLVEGLAGIEIEKNSVEVKNGEEAINNGHAQIQSKSQKEQRGLPNSGRSESSLSSQSTCTYSDQSGSSTGSSHAAAAVAAHSNTPAPPPWRAKRHAEINGTDARGEKNVAATGQESGKQEKESDAAQSDKAIPQSHQPLTANTKPSSESSTMTNSPQSTVENLEKPDQEESGLLTKPHLPLSAMTKVSCDAPTVPQSPASVPKAPKETPVKSVMCPGECNADEPQPHLPVSAMTTKASPESVLAAKPAQSSSSAAGPCMAVAPTGDTGEYSATRGTFGAKETKFQESGAGAQTLPHLPLTAVTKSSSETAPSKADQSPTSIPESPKIKRGDYPFRLDVSEHKPHLALSAISKPNSESSPSTQSPSLLASQDPAVKPGEYPFKRLPVLKTPSPSLKRSVSFPQSAEKLLPSKSIIKSGFSPNLDKKLNKPGCVEFKQDIIKSQTLPRSNGAQAKRALFERMNSEPTKSKDSKPKLKRSQSFGVSSASGIKQILLEWCRSKTIGYQNIDIQNFSSSWSDGMAFCALVHSFFPLEFDYNTLDPANRKHNLELAFTTAEEQADCLRLIEVEDMLEMGDKPDPMCVFTYVQSLYNHLKKFE</sequence>
<dbReference type="InParanoid" id="A0A3Q1H7R2"/>
<feature type="region of interest" description="Disordered" evidence="4">
    <location>
        <begin position="534"/>
        <end position="555"/>
    </location>
</feature>
<dbReference type="InterPro" id="IPR050540">
    <property type="entry name" value="F-actin_Monoox_Mical"/>
</dbReference>
<dbReference type="InterPro" id="IPR001715">
    <property type="entry name" value="CH_dom"/>
</dbReference>
<dbReference type="InterPro" id="IPR036872">
    <property type="entry name" value="CH_dom_sf"/>
</dbReference>
<keyword evidence="2" id="KW-0175">Coiled coil</keyword>
<feature type="compositionally biased region" description="Low complexity" evidence="4">
    <location>
        <begin position="425"/>
        <end position="442"/>
    </location>
</feature>
<feature type="domain" description="Calponin-homology (CH)" evidence="5">
    <location>
        <begin position="563"/>
        <end position="670"/>
    </location>
</feature>
<dbReference type="OrthoDB" id="21607at2759"/>
<dbReference type="GeneID" id="113169576"/>
<dbReference type="Gene3D" id="1.10.418.10">
    <property type="entry name" value="Calponin-like domain"/>
    <property type="match status" value="1"/>
</dbReference>
<dbReference type="PANTHER" id="PTHR23167">
    <property type="entry name" value="CALPONIN HOMOLOGY DOMAIN-CONTAINING PROTEIN DDB_G0272472-RELATED"/>
    <property type="match status" value="1"/>
</dbReference>
<evidence type="ECO:0000256" key="1">
    <source>
        <dbReference type="ARBA" id="ARBA00022553"/>
    </source>
</evidence>
<feature type="compositionally biased region" description="Basic and acidic residues" evidence="4">
    <location>
        <begin position="402"/>
        <end position="420"/>
    </location>
</feature>
<protein>
    <recommendedName>
        <fullName evidence="5">Calponin-homology (CH) domain-containing protein</fullName>
    </recommendedName>
</protein>
<keyword evidence="1" id="KW-0597">Phosphoprotein</keyword>
<organism evidence="6 7">
    <name type="scientific">Anabas testudineus</name>
    <name type="common">Climbing perch</name>
    <name type="synonym">Anthias testudineus</name>
    <dbReference type="NCBI Taxonomy" id="64144"/>
    <lineage>
        <taxon>Eukaryota</taxon>
        <taxon>Metazoa</taxon>
        <taxon>Chordata</taxon>
        <taxon>Craniata</taxon>
        <taxon>Vertebrata</taxon>
        <taxon>Euteleostomi</taxon>
        <taxon>Actinopterygii</taxon>
        <taxon>Neopterygii</taxon>
        <taxon>Teleostei</taxon>
        <taxon>Neoteleostei</taxon>
        <taxon>Acanthomorphata</taxon>
        <taxon>Anabantaria</taxon>
        <taxon>Anabantiformes</taxon>
        <taxon>Anabantoidei</taxon>
        <taxon>Anabantidae</taxon>
        <taxon>Anabas</taxon>
    </lineage>
</organism>
<dbReference type="AlphaFoldDB" id="A0A3Q1H7R2"/>
<dbReference type="SUPFAM" id="SSF47576">
    <property type="entry name" value="Calponin-homology domain, CH-domain"/>
    <property type="match status" value="1"/>
</dbReference>
<evidence type="ECO:0000259" key="5">
    <source>
        <dbReference type="PROSITE" id="PS50021"/>
    </source>
</evidence>
<reference evidence="6" key="1">
    <citation type="submission" date="2021-04" db="EMBL/GenBank/DDBJ databases">
        <authorList>
            <consortium name="Wellcome Sanger Institute Data Sharing"/>
        </authorList>
    </citation>
    <scope>NUCLEOTIDE SEQUENCE [LARGE SCALE GENOMIC DNA]</scope>
</reference>